<sequence>MGRRAGGAREEEGRGLALGERRGGGRYSGRGEARGVVALDGERLRAWWGFTTVDGERRDGGRGWSRGQARGVTAVFVWIGAEAGREKEGGRWRRRILAVGRHGSQASRRRVRLALGRRRGGGGW</sequence>
<dbReference type="Proteomes" id="UP000008810">
    <property type="component" value="Chromosome 4"/>
</dbReference>
<organism evidence="2">
    <name type="scientific">Brachypodium distachyon</name>
    <name type="common">Purple false brome</name>
    <name type="synonym">Trachynia distachya</name>
    <dbReference type="NCBI Taxonomy" id="15368"/>
    <lineage>
        <taxon>Eukaryota</taxon>
        <taxon>Viridiplantae</taxon>
        <taxon>Streptophyta</taxon>
        <taxon>Embryophyta</taxon>
        <taxon>Tracheophyta</taxon>
        <taxon>Spermatophyta</taxon>
        <taxon>Magnoliopsida</taxon>
        <taxon>Liliopsida</taxon>
        <taxon>Poales</taxon>
        <taxon>Poaceae</taxon>
        <taxon>BOP clade</taxon>
        <taxon>Pooideae</taxon>
        <taxon>Stipodae</taxon>
        <taxon>Brachypodieae</taxon>
        <taxon>Brachypodium</taxon>
    </lineage>
</organism>
<feature type="region of interest" description="Disordered" evidence="1">
    <location>
        <begin position="1"/>
        <end position="31"/>
    </location>
</feature>
<evidence type="ECO:0000313" key="4">
    <source>
        <dbReference type="Proteomes" id="UP000008810"/>
    </source>
</evidence>
<evidence type="ECO:0000313" key="2">
    <source>
        <dbReference type="EMBL" id="KQJ90262.1"/>
    </source>
</evidence>
<gene>
    <name evidence="2" type="ORF">BRADI_4g30425v3</name>
</gene>
<dbReference type="InParanoid" id="A0A0Q3ES15"/>
<reference evidence="2 3" key="1">
    <citation type="journal article" date="2010" name="Nature">
        <title>Genome sequencing and analysis of the model grass Brachypodium distachyon.</title>
        <authorList>
            <consortium name="International Brachypodium Initiative"/>
        </authorList>
    </citation>
    <scope>NUCLEOTIDE SEQUENCE [LARGE SCALE GENOMIC DNA]</scope>
    <source>
        <strain evidence="2 3">Bd21</strain>
    </source>
</reference>
<accession>A0A0Q3ES15</accession>
<dbReference type="EMBL" id="CM000883">
    <property type="protein sequence ID" value="KQJ90262.1"/>
    <property type="molecule type" value="Genomic_DNA"/>
</dbReference>
<keyword evidence="4" id="KW-1185">Reference proteome</keyword>
<dbReference type="EnsemblPlants" id="KQJ90262">
    <property type="protein sequence ID" value="KQJ90262"/>
    <property type="gene ID" value="BRADI_4g30425v3"/>
</dbReference>
<evidence type="ECO:0008006" key="5">
    <source>
        <dbReference type="Google" id="ProtNLM"/>
    </source>
</evidence>
<reference evidence="2" key="2">
    <citation type="submission" date="2017-06" db="EMBL/GenBank/DDBJ databases">
        <title>WGS assembly of Brachypodium distachyon.</title>
        <authorList>
            <consortium name="The International Brachypodium Initiative"/>
            <person name="Lucas S."/>
            <person name="Harmon-Smith M."/>
            <person name="Lail K."/>
            <person name="Tice H."/>
            <person name="Grimwood J."/>
            <person name="Bruce D."/>
            <person name="Barry K."/>
            <person name="Shu S."/>
            <person name="Lindquist E."/>
            <person name="Wang M."/>
            <person name="Pitluck S."/>
            <person name="Vogel J.P."/>
            <person name="Garvin D.F."/>
            <person name="Mockler T.C."/>
            <person name="Schmutz J."/>
            <person name="Rokhsar D."/>
            <person name="Bevan M.W."/>
        </authorList>
    </citation>
    <scope>NUCLEOTIDE SEQUENCE</scope>
    <source>
        <strain evidence="2">Bd21</strain>
    </source>
</reference>
<dbReference type="AlphaFoldDB" id="A0A0Q3ES15"/>
<dbReference type="Gramene" id="KQJ90262">
    <property type="protein sequence ID" value="KQJ90262"/>
    <property type="gene ID" value="BRADI_4g30425v3"/>
</dbReference>
<protein>
    <recommendedName>
        <fullName evidence="5">DUF834 domain-containing protein</fullName>
    </recommendedName>
</protein>
<evidence type="ECO:0000313" key="3">
    <source>
        <dbReference type="EnsemblPlants" id="KQJ90262"/>
    </source>
</evidence>
<evidence type="ECO:0000256" key="1">
    <source>
        <dbReference type="SAM" id="MobiDB-lite"/>
    </source>
</evidence>
<reference evidence="3" key="3">
    <citation type="submission" date="2018-08" db="UniProtKB">
        <authorList>
            <consortium name="EnsemblPlants"/>
        </authorList>
    </citation>
    <scope>IDENTIFICATION</scope>
    <source>
        <strain evidence="3">cv. Bd21</strain>
    </source>
</reference>
<name>A0A0Q3ES15_BRADI</name>
<proteinExistence type="predicted"/>
<feature type="compositionally biased region" description="Basic and acidic residues" evidence="1">
    <location>
        <begin position="7"/>
        <end position="31"/>
    </location>
</feature>